<comment type="caution">
    <text evidence="3">The sequence shown here is derived from an EMBL/GenBank/DDBJ whole genome shotgun (WGS) entry which is preliminary data.</text>
</comment>
<protein>
    <recommendedName>
        <fullName evidence="2">Lnb N-terminal periplasmic domain-containing protein</fullName>
    </recommendedName>
</protein>
<dbReference type="Proteomes" id="UP000214603">
    <property type="component" value="Unassembled WGS sequence"/>
</dbReference>
<dbReference type="AlphaFoldDB" id="A0A225MRP3"/>
<accession>A0A225MRP3</accession>
<evidence type="ECO:0000313" key="3">
    <source>
        <dbReference type="EMBL" id="OWT62161.1"/>
    </source>
</evidence>
<feature type="domain" description="Lnb N-terminal periplasmic" evidence="2">
    <location>
        <begin position="122"/>
        <end position="274"/>
    </location>
</feature>
<dbReference type="OrthoDB" id="274718at2"/>
<reference evidence="4" key="1">
    <citation type="submission" date="2017-06" db="EMBL/GenBank/DDBJ databases">
        <title>Herbaspirillum phytohormonus sp. nov., isolated from the root nodule of Robinia pseudoacacia in lead-zinc mine.</title>
        <authorList>
            <person name="Fan M."/>
            <person name="Lin Y."/>
        </authorList>
    </citation>
    <scope>NUCLEOTIDE SEQUENCE [LARGE SCALE GENOMIC DNA]</scope>
    <source>
        <strain evidence="4">SC-089</strain>
    </source>
</reference>
<name>A0A225MRP3_9BURK</name>
<dbReference type="Pfam" id="PF13387">
    <property type="entry name" value="Lnb_N"/>
    <property type="match status" value="1"/>
</dbReference>
<keyword evidence="1" id="KW-0472">Membrane</keyword>
<sequence length="343" mass="38491">MLILQIVLALAFTVWAGLALWVRKPGGLVVGRALLVLWLAAACLFLVGFFLPQWPAARPLSASLYLGAVVLVLAWWAAVRPSNDRDWIPDVACQTQGTVDGDLVTLENVRNFHWRSADDFDVRWETRAYDLRRLQSTDLILSYWMHPGIAHALVSFGFGEDRYVVFSVEIRRKKGDAFSTLGGFFRQYELSVVAADERDILLVRTNMRGEDSYIYRVPMAPEAMRSLFLAYVRRANRLVDKPRFYNTITANCTTIIFKMMNRIVPGLPLDYRLVACGYLPEYLYDLGALRGADSVAEYRSRGRYTDRALAEGDAAGFSAAIRRGVPGIEPRQAAAEPARPASA</sequence>
<evidence type="ECO:0000313" key="4">
    <source>
        <dbReference type="Proteomes" id="UP000214603"/>
    </source>
</evidence>
<keyword evidence="1" id="KW-0812">Transmembrane</keyword>
<proteinExistence type="predicted"/>
<dbReference type="EMBL" id="NJIH01000004">
    <property type="protein sequence ID" value="OWT62161.1"/>
    <property type="molecule type" value="Genomic_DNA"/>
</dbReference>
<dbReference type="InterPro" id="IPR025178">
    <property type="entry name" value="Lnb_N"/>
</dbReference>
<evidence type="ECO:0000256" key="1">
    <source>
        <dbReference type="SAM" id="Phobius"/>
    </source>
</evidence>
<keyword evidence="4" id="KW-1185">Reference proteome</keyword>
<feature type="transmembrane region" description="Helical" evidence="1">
    <location>
        <begin position="29"/>
        <end position="50"/>
    </location>
</feature>
<evidence type="ECO:0000259" key="2">
    <source>
        <dbReference type="Pfam" id="PF13387"/>
    </source>
</evidence>
<feature type="transmembrane region" description="Helical" evidence="1">
    <location>
        <begin position="62"/>
        <end position="79"/>
    </location>
</feature>
<keyword evidence="1" id="KW-1133">Transmembrane helix</keyword>
<organism evidence="3 4">
    <name type="scientific">Candidimonas nitroreducens</name>
    <dbReference type="NCBI Taxonomy" id="683354"/>
    <lineage>
        <taxon>Bacteria</taxon>
        <taxon>Pseudomonadati</taxon>
        <taxon>Pseudomonadota</taxon>
        <taxon>Betaproteobacteria</taxon>
        <taxon>Burkholderiales</taxon>
        <taxon>Alcaligenaceae</taxon>
        <taxon>Candidimonas</taxon>
    </lineage>
</organism>
<gene>
    <name evidence="3" type="ORF">CEY11_09770</name>
</gene>